<dbReference type="KEGG" id="span:AWL63_01950"/>
<evidence type="ECO:0000256" key="7">
    <source>
        <dbReference type="SAM" id="Phobius"/>
    </source>
</evidence>
<proteinExistence type="inferred from homology"/>
<comment type="subcellular location">
    <subcellularLocation>
        <location evidence="1">Cell membrane</location>
        <topology evidence="1">Multi-pass membrane protein</topology>
    </subcellularLocation>
</comment>
<dbReference type="GO" id="GO:0005886">
    <property type="term" value="C:plasma membrane"/>
    <property type="evidence" value="ECO:0007669"/>
    <property type="project" value="UniProtKB-SubCell"/>
</dbReference>
<feature type="transmembrane region" description="Helical" evidence="7">
    <location>
        <begin position="39"/>
        <end position="60"/>
    </location>
</feature>
<dbReference type="OrthoDB" id="9791874at2"/>
<keyword evidence="4 7" id="KW-0812">Transmembrane</keyword>
<evidence type="ECO:0000256" key="1">
    <source>
        <dbReference type="ARBA" id="ARBA00004651"/>
    </source>
</evidence>
<dbReference type="PANTHER" id="PTHR30506:SF3">
    <property type="entry name" value="UPF0126 INNER MEMBRANE PROTEIN YADS-RELATED"/>
    <property type="match status" value="1"/>
</dbReference>
<gene>
    <name evidence="9" type="ORF">AWL63_01950</name>
</gene>
<evidence type="ECO:0000256" key="6">
    <source>
        <dbReference type="ARBA" id="ARBA00023136"/>
    </source>
</evidence>
<evidence type="ECO:0000256" key="4">
    <source>
        <dbReference type="ARBA" id="ARBA00022692"/>
    </source>
</evidence>
<keyword evidence="6 7" id="KW-0472">Membrane</keyword>
<dbReference type="EMBL" id="CP014168">
    <property type="protein sequence ID" value="AOH86434.1"/>
    <property type="molecule type" value="Genomic_DNA"/>
</dbReference>
<sequence>MQPALPWQVGSILPWLDLFGIAVFASTGALAATQRNQTLVTATFFALITGVGGGSVRDLLIGVPVFWVHDPLVAGVCLGVAVLVWWTPVRWWRGATLAWLDAVGLAAYAVFGAAKALAFGVPPIPAALMGVVTACVGGIIRDVLAGEPSILMRPELYVTAAALAAGSHVALVALGVPPTMAAPIAAIAGFALRAAAIRWRIALPAYGRSDDQATPTPPAR</sequence>
<feature type="transmembrane region" description="Helical" evidence="7">
    <location>
        <begin position="66"/>
        <end position="86"/>
    </location>
</feature>
<accession>A0A1B3ZG75</accession>
<evidence type="ECO:0000256" key="3">
    <source>
        <dbReference type="ARBA" id="ARBA00022475"/>
    </source>
</evidence>
<evidence type="ECO:0000256" key="5">
    <source>
        <dbReference type="ARBA" id="ARBA00022989"/>
    </source>
</evidence>
<feature type="transmembrane region" description="Helical" evidence="7">
    <location>
        <begin position="98"/>
        <end position="118"/>
    </location>
</feature>
<dbReference type="AlphaFoldDB" id="A0A1B3ZG75"/>
<protein>
    <recommendedName>
        <fullName evidence="8">Glycine transporter domain-containing protein</fullName>
    </recommendedName>
</protein>
<organism evidence="9 10">
    <name type="scientific">Sphingomonas panacis</name>
    <dbReference type="NCBI Taxonomy" id="1560345"/>
    <lineage>
        <taxon>Bacteria</taxon>
        <taxon>Pseudomonadati</taxon>
        <taxon>Pseudomonadota</taxon>
        <taxon>Alphaproteobacteria</taxon>
        <taxon>Sphingomonadales</taxon>
        <taxon>Sphingomonadaceae</taxon>
        <taxon>Sphingomonas</taxon>
    </lineage>
</organism>
<dbReference type="RefSeq" id="WP_069206943.1">
    <property type="nucleotide sequence ID" value="NZ_CP014168.1"/>
</dbReference>
<reference evidence="9 10" key="1">
    <citation type="submission" date="2016-01" db="EMBL/GenBank/DDBJ databases">
        <title>Complete genome and mega plasmid sequence of Sphingomonas panacis DCY99 elicits systemic resistance in rice to Xanthomonas oryzae.</title>
        <authorList>
            <person name="Kim Y.J."/>
            <person name="Yang D.C."/>
            <person name="Sing P."/>
        </authorList>
    </citation>
    <scope>NUCLEOTIDE SEQUENCE [LARGE SCALE GENOMIC DNA]</scope>
    <source>
        <strain evidence="9 10">DCY99</strain>
    </source>
</reference>
<feature type="domain" description="Glycine transporter" evidence="8">
    <location>
        <begin position="15"/>
        <end position="86"/>
    </location>
</feature>
<comment type="similarity">
    <text evidence="2">Belongs to the UPF0126 family.</text>
</comment>
<evidence type="ECO:0000256" key="2">
    <source>
        <dbReference type="ARBA" id="ARBA00008193"/>
    </source>
</evidence>
<keyword evidence="3" id="KW-1003">Cell membrane</keyword>
<dbReference type="Pfam" id="PF03458">
    <property type="entry name" value="Gly_transporter"/>
    <property type="match status" value="2"/>
</dbReference>
<keyword evidence="5 7" id="KW-1133">Transmembrane helix</keyword>
<name>A0A1B3ZG75_9SPHN</name>
<feature type="transmembrane region" description="Helical" evidence="7">
    <location>
        <begin position="12"/>
        <end position="32"/>
    </location>
</feature>
<dbReference type="PANTHER" id="PTHR30506">
    <property type="entry name" value="INNER MEMBRANE PROTEIN"/>
    <property type="match status" value="1"/>
</dbReference>
<keyword evidence="10" id="KW-1185">Reference proteome</keyword>
<feature type="transmembrane region" description="Helical" evidence="7">
    <location>
        <begin position="180"/>
        <end position="199"/>
    </location>
</feature>
<evidence type="ECO:0000259" key="8">
    <source>
        <dbReference type="Pfam" id="PF03458"/>
    </source>
</evidence>
<evidence type="ECO:0000313" key="10">
    <source>
        <dbReference type="Proteomes" id="UP000094256"/>
    </source>
</evidence>
<dbReference type="InterPro" id="IPR005115">
    <property type="entry name" value="Gly_transporter"/>
</dbReference>
<evidence type="ECO:0000313" key="9">
    <source>
        <dbReference type="EMBL" id="AOH86434.1"/>
    </source>
</evidence>
<feature type="domain" description="Glycine transporter" evidence="8">
    <location>
        <begin position="99"/>
        <end position="170"/>
    </location>
</feature>
<dbReference type="Proteomes" id="UP000094256">
    <property type="component" value="Chromosome"/>
</dbReference>